<dbReference type="GO" id="GO:0000213">
    <property type="term" value="F:tRNA-intron lyase activity"/>
    <property type="evidence" value="ECO:0007669"/>
    <property type="project" value="UniProtKB-EC"/>
</dbReference>
<dbReference type="OrthoDB" id="10249562at2759"/>
<keyword evidence="6" id="KW-1185">Reference proteome</keyword>
<protein>
    <recommendedName>
        <fullName evidence="2">tRNA-intron lyase</fullName>
        <ecNumber evidence="2">4.6.1.16</ecNumber>
    </recommendedName>
</protein>
<evidence type="ECO:0000256" key="2">
    <source>
        <dbReference type="ARBA" id="ARBA00012573"/>
    </source>
</evidence>
<dbReference type="InterPro" id="IPR006676">
    <property type="entry name" value="tRNA_splic"/>
</dbReference>
<dbReference type="Proteomes" id="UP000631114">
    <property type="component" value="Unassembled WGS sequence"/>
</dbReference>
<comment type="caution">
    <text evidence="5">The sequence shown here is derived from an EMBL/GenBank/DDBJ whole genome shotgun (WGS) entry which is preliminary data.</text>
</comment>
<comment type="catalytic activity">
    <reaction evidence="3">
        <text>pretRNA = a 3'-half-tRNA molecule with a 5'-OH end + a 5'-half-tRNA molecule with a 2',3'-cyclic phosphate end + an intron with a 2',3'-cyclic phosphate and a 5'-hydroxyl terminus.</text>
        <dbReference type="EC" id="4.6.1.16"/>
    </reaction>
</comment>
<evidence type="ECO:0000256" key="3">
    <source>
        <dbReference type="ARBA" id="ARBA00034031"/>
    </source>
</evidence>
<dbReference type="GO" id="GO:0003676">
    <property type="term" value="F:nucleic acid binding"/>
    <property type="evidence" value="ECO:0007669"/>
    <property type="project" value="InterPro"/>
</dbReference>
<dbReference type="PANTHER" id="PTHR21227">
    <property type="entry name" value="TRNA-SPLICING ENDONUCLEASE SUBUNIT SEN2"/>
    <property type="match status" value="1"/>
</dbReference>
<dbReference type="GO" id="GO:0000379">
    <property type="term" value="P:tRNA-type intron splice site recognition and cleavage"/>
    <property type="evidence" value="ECO:0007669"/>
    <property type="project" value="TreeGrafter"/>
</dbReference>
<dbReference type="GO" id="GO:0005737">
    <property type="term" value="C:cytoplasm"/>
    <property type="evidence" value="ECO:0007669"/>
    <property type="project" value="TreeGrafter"/>
</dbReference>
<feature type="domain" description="tRNA intron endonuclease catalytic" evidence="4">
    <location>
        <begin position="71"/>
        <end position="122"/>
    </location>
</feature>
<proteinExistence type="inferred from homology"/>
<organism evidence="5 6">
    <name type="scientific">Coptis chinensis</name>
    <dbReference type="NCBI Taxonomy" id="261450"/>
    <lineage>
        <taxon>Eukaryota</taxon>
        <taxon>Viridiplantae</taxon>
        <taxon>Streptophyta</taxon>
        <taxon>Embryophyta</taxon>
        <taxon>Tracheophyta</taxon>
        <taxon>Spermatophyta</taxon>
        <taxon>Magnoliopsida</taxon>
        <taxon>Ranunculales</taxon>
        <taxon>Ranunculaceae</taxon>
        <taxon>Coptidoideae</taxon>
        <taxon>Coptis</taxon>
    </lineage>
</organism>
<gene>
    <name evidence="5" type="ORF">IFM89_009608</name>
</gene>
<dbReference type="InterPro" id="IPR011856">
    <property type="entry name" value="tRNA_endonuc-like_dom_sf"/>
</dbReference>
<dbReference type="AlphaFoldDB" id="A0A835INM0"/>
<reference evidence="5 6" key="1">
    <citation type="submission" date="2020-10" db="EMBL/GenBank/DDBJ databases">
        <title>The Coptis chinensis genome and diversification of protoberbering-type alkaloids.</title>
        <authorList>
            <person name="Wang B."/>
            <person name="Shu S."/>
            <person name="Song C."/>
            <person name="Liu Y."/>
        </authorList>
    </citation>
    <scope>NUCLEOTIDE SEQUENCE [LARGE SCALE GENOMIC DNA]</scope>
    <source>
        <strain evidence="5">HL-2020</strain>
        <tissue evidence="5">Leaf</tissue>
    </source>
</reference>
<accession>A0A835INM0</accession>
<comment type="similarity">
    <text evidence="1">Belongs to the tRNA-intron endonuclease family.</text>
</comment>
<dbReference type="EC" id="4.6.1.16" evidence="2"/>
<dbReference type="CDD" id="cd22363">
    <property type="entry name" value="tRNA-intron_lyase_C"/>
    <property type="match status" value="1"/>
</dbReference>
<evidence type="ECO:0000313" key="6">
    <source>
        <dbReference type="Proteomes" id="UP000631114"/>
    </source>
</evidence>
<sequence length="149" mass="17039">MQTASISTTITLRYKGQHTGMTKRKDDFVGHKVHTILNFDLTTRFFAFADDNTPCKKLEIGLSLTSSTALFPISYKVYSHLRAKYWVVRSGIQYGVDFVAYSYHPSLGHSEYVVLVSEYNSSRNARLLAWPDLQFIPQFALKVVLPRHC</sequence>
<dbReference type="SUPFAM" id="SSF53032">
    <property type="entry name" value="tRNA-intron endonuclease catalytic domain-like"/>
    <property type="match status" value="1"/>
</dbReference>
<dbReference type="InterPro" id="IPR036167">
    <property type="entry name" value="tRNA_intron_Endo_cat-like_sf"/>
</dbReference>
<dbReference type="InterPro" id="IPR006677">
    <property type="entry name" value="tRNA_intron_Endonuc_cat-like"/>
</dbReference>
<dbReference type="Pfam" id="PF01974">
    <property type="entry name" value="tRNA_int_endo"/>
    <property type="match status" value="1"/>
</dbReference>
<evidence type="ECO:0000256" key="1">
    <source>
        <dbReference type="ARBA" id="ARBA00008078"/>
    </source>
</evidence>
<evidence type="ECO:0000313" key="5">
    <source>
        <dbReference type="EMBL" id="KAF9619857.1"/>
    </source>
</evidence>
<dbReference type="PANTHER" id="PTHR21227:SF0">
    <property type="entry name" value="TRNA-SPLICING ENDONUCLEASE SUBUNIT SEN2"/>
    <property type="match status" value="1"/>
</dbReference>
<dbReference type="EMBL" id="JADFTS010000002">
    <property type="protein sequence ID" value="KAF9619857.1"/>
    <property type="molecule type" value="Genomic_DNA"/>
</dbReference>
<dbReference type="GO" id="GO:0000214">
    <property type="term" value="C:tRNA-intron endonuclease complex"/>
    <property type="evidence" value="ECO:0007669"/>
    <property type="project" value="TreeGrafter"/>
</dbReference>
<name>A0A835INM0_9MAGN</name>
<evidence type="ECO:0000259" key="4">
    <source>
        <dbReference type="Pfam" id="PF01974"/>
    </source>
</evidence>
<dbReference type="Gene3D" id="3.40.1350.10">
    <property type="match status" value="1"/>
</dbReference>